<evidence type="ECO:0000256" key="5">
    <source>
        <dbReference type="ARBA" id="ARBA00022691"/>
    </source>
</evidence>
<dbReference type="PROSITE" id="PS51689">
    <property type="entry name" value="SAM_RNA_A_N6_MT"/>
    <property type="match status" value="1"/>
</dbReference>
<dbReference type="CDD" id="cd02440">
    <property type="entry name" value="AdoMet_MTases"/>
    <property type="match status" value="1"/>
</dbReference>
<sequence>MKMRARKRFGQNFLHDQHVIQRIIDAINPRPGDHILEIGPGHGALTHGLLASGCQLDVVEIDRDLAAELRLRYPGLNVIEADILKFDFNSIRGDKPLRVVGNLPYNISTPLLFRLFEHVDMIEDMYFMLQLEVVVRMAADASTRDYGRLSIMSQYFCEAEKLFDVHPESFTPAPKVTSAILQLIPHQQQVALTDRGLFQTLLIQAFSQRRKTVRNALKKYLTESEMLALGISPGQRPETITGAEYIQCANYLSARDETSTLPTISRD</sequence>
<dbReference type="InterPro" id="IPR020598">
    <property type="entry name" value="rRNA_Ade_methylase_Trfase_N"/>
</dbReference>
<dbReference type="InterPro" id="IPR023165">
    <property type="entry name" value="rRNA_Ade_diMease-like_C"/>
</dbReference>
<protein>
    <recommendedName>
        <fullName evidence="7">Ribosomal RNA small subunit methyltransferase A</fullName>
        <ecNumber evidence="7">2.1.1.182</ecNumber>
    </recommendedName>
    <alternativeName>
        <fullName evidence="7">16S rRNA (adenine(1518)-N(6)/adenine(1519)-N(6))-dimethyltransferase</fullName>
    </alternativeName>
    <alternativeName>
        <fullName evidence="7">16S rRNA dimethyladenosine transferase</fullName>
    </alternativeName>
    <alternativeName>
        <fullName evidence="7">16S rRNA dimethylase</fullName>
    </alternativeName>
    <alternativeName>
        <fullName evidence="7">S-adenosylmethionine-6-N', N'-adenosyl(rRNA) dimethyltransferase</fullName>
    </alternativeName>
</protein>
<evidence type="ECO:0000256" key="4">
    <source>
        <dbReference type="ARBA" id="ARBA00022679"/>
    </source>
</evidence>
<keyword evidence="1 7" id="KW-0963">Cytoplasm</keyword>
<dbReference type="InterPro" id="IPR029063">
    <property type="entry name" value="SAM-dependent_MTases_sf"/>
</dbReference>
<keyword evidence="3 7" id="KW-0489">Methyltransferase</keyword>
<comment type="catalytic activity">
    <reaction evidence="7">
        <text>adenosine(1518)/adenosine(1519) in 16S rRNA + 4 S-adenosyl-L-methionine = N(6)-dimethyladenosine(1518)/N(6)-dimethyladenosine(1519) in 16S rRNA + 4 S-adenosyl-L-homocysteine + 4 H(+)</text>
        <dbReference type="Rhea" id="RHEA:19609"/>
        <dbReference type="Rhea" id="RHEA-COMP:10232"/>
        <dbReference type="Rhea" id="RHEA-COMP:10233"/>
        <dbReference type="ChEBI" id="CHEBI:15378"/>
        <dbReference type="ChEBI" id="CHEBI:57856"/>
        <dbReference type="ChEBI" id="CHEBI:59789"/>
        <dbReference type="ChEBI" id="CHEBI:74411"/>
        <dbReference type="ChEBI" id="CHEBI:74493"/>
        <dbReference type="EC" id="2.1.1.182"/>
    </reaction>
</comment>
<comment type="similarity">
    <text evidence="7">Belongs to the class I-like SAM-binding methyltransferase superfamily. rRNA adenine N(6)-methyltransferase family. RsmA subfamily.</text>
</comment>
<feature type="domain" description="Ribosomal RNA adenine methylase transferase N-terminal" evidence="9">
    <location>
        <begin position="19"/>
        <end position="187"/>
    </location>
</feature>
<evidence type="ECO:0000259" key="9">
    <source>
        <dbReference type="SMART" id="SM00650"/>
    </source>
</evidence>
<evidence type="ECO:0000256" key="1">
    <source>
        <dbReference type="ARBA" id="ARBA00022490"/>
    </source>
</evidence>
<feature type="binding site" evidence="7 8">
    <location>
        <position position="82"/>
    </location>
    <ligand>
        <name>S-adenosyl-L-methionine</name>
        <dbReference type="ChEBI" id="CHEBI:59789"/>
    </ligand>
</feature>
<evidence type="ECO:0000256" key="6">
    <source>
        <dbReference type="ARBA" id="ARBA00022884"/>
    </source>
</evidence>
<dbReference type="EC" id="2.1.1.182" evidence="7"/>
<dbReference type="PANTHER" id="PTHR11727:SF7">
    <property type="entry name" value="DIMETHYLADENOSINE TRANSFERASE-RELATED"/>
    <property type="match status" value="1"/>
</dbReference>
<dbReference type="HAMAP" id="MF_00607">
    <property type="entry name" value="16SrRNA_methyltr_A"/>
    <property type="match status" value="1"/>
</dbReference>
<evidence type="ECO:0000256" key="7">
    <source>
        <dbReference type="HAMAP-Rule" id="MF_00607"/>
    </source>
</evidence>
<evidence type="ECO:0000313" key="10">
    <source>
        <dbReference type="EMBL" id="NQV63772.1"/>
    </source>
</evidence>
<evidence type="ECO:0000313" key="11">
    <source>
        <dbReference type="Proteomes" id="UP000754644"/>
    </source>
</evidence>
<dbReference type="Gene3D" id="1.10.8.100">
    <property type="entry name" value="Ribosomal RNA adenine dimethylase-like, domain 2"/>
    <property type="match status" value="1"/>
</dbReference>
<organism evidence="10 11">
    <name type="scientific">SAR86 cluster bacterium</name>
    <dbReference type="NCBI Taxonomy" id="2030880"/>
    <lineage>
        <taxon>Bacteria</taxon>
        <taxon>Pseudomonadati</taxon>
        <taxon>Pseudomonadota</taxon>
        <taxon>Gammaproteobacteria</taxon>
        <taxon>SAR86 cluster</taxon>
    </lineage>
</organism>
<evidence type="ECO:0000256" key="3">
    <source>
        <dbReference type="ARBA" id="ARBA00022603"/>
    </source>
</evidence>
<dbReference type="GO" id="GO:0003723">
    <property type="term" value="F:RNA binding"/>
    <property type="evidence" value="ECO:0007669"/>
    <property type="project" value="UniProtKB-UniRule"/>
</dbReference>
<comment type="function">
    <text evidence="7">Specifically dimethylates two adjacent adenosines (A1518 and A1519) in the loop of a conserved hairpin near the 3'-end of 16S rRNA in the 30S particle. May play a critical role in biogenesis of 30S subunits.</text>
</comment>
<keyword evidence="2 7" id="KW-0698">rRNA processing</keyword>
<dbReference type="InterPro" id="IPR020596">
    <property type="entry name" value="rRNA_Ade_Mease_Trfase_CS"/>
</dbReference>
<keyword evidence="4 7" id="KW-0808">Transferase</keyword>
<proteinExistence type="inferred from homology"/>
<dbReference type="Pfam" id="PF00398">
    <property type="entry name" value="RrnaAD"/>
    <property type="match status" value="1"/>
</dbReference>
<dbReference type="PROSITE" id="PS01131">
    <property type="entry name" value="RRNA_A_DIMETH"/>
    <property type="match status" value="1"/>
</dbReference>
<dbReference type="GO" id="GO:0052908">
    <property type="term" value="F:16S rRNA (adenine(1518)-N(6)/adenine(1519)-N(6))-dimethyltransferase activity"/>
    <property type="evidence" value="ECO:0007669"/>
    <property type="project" value="UniProtKB-EC"/>
</dbReference>
<comment type="subcellular location">
    <subcellularLocation>
        <location evidence="7">Cytoplasm</location>
    </subcellularLocation>
</comment>
<keyword evidence="5 7" id="KW-0949">S-adenosyl-L-methionine</keyword>
<evidence type="ECO:0000256" key="2">
    <source>
        <dbReference type="ARBA" id="ARBA00022552"/>
    </source>
</evidence>
<accession>A0A972VWD5</accession>
<feature type="binding site" evidence="7 8">
    <location>
        <position position="12"/>
    </location>
    <ligand>
        <name>S-adenosyl-L-methionine</name>
        <dbReference type="ChEBI" id="CHEBI:59789"/>
    </ligand>
</feature>
<dbReference type="NCBIfam" id="TIGR00755">
    <property type="entry name" value="ksgA"/>
    <property type="match status" value="1"/>
</dbReference>
<feature type="binding site" evidence="7 8">
    <location>
        <position position="102"/>
    </location>
    <ligand>
        <name>S-adenosyl-L-methionine</name>
        <dbReference type="ChEBI" id="CHEBI:59789"/>
    </ligand>
</feature>
<dbReference type="InterPro" id="IPR001737">
    <property type="entry name" value="KsgA/Erm"/>
</dbReference>
<name>A0A972VWD5_9GAMM</name>
<reference evidence="10" key="1">
    <citation type="submission" date="2020-05" db="EMBL/GenBank/DDBJ databases">
        <title>Sulfur intermediates as new biogeochemical hubs in an aquatic model microbial ecosystem.</title>
        <authorList>
            <person name="Vigneron A."/>
        </authorList>
    </citation>
    <scope>NUCLEOTIDE SEQUENCE</scope>
    <source>
        <strain evidence="10">Bin.250</strain>
    </source>
</reference>
<comment type="caution">
    <text evidence="10">The sequence shown here is derived from an EMBL/GenBank/DDBJ whole genome shotgun (WGS) entry which is preliminary data.</text>
</comment>
<evidence type="ECO:0000256" key="8">
    <source>
        <dbReference type="PROSITE-ProRule" id="PRU01026"/>
    </source>
</evidence>
<feature type="binding site" evidence="7 8">
    <location>
        <position position="60"/>
    </location>
    <ligand>
        <name>S-adenosyl-L-methionine</name>
        <dbReference type="ChEBI" id="CHEBI:59789"/>
    </ligand>
</feature>
<gene>
    <name evidence="7 10" type="primary">rsmA</name>
    <name evidence="7" type="synonym">ksgA</name>
    <name evidence="10" type="ORF">HQ497_00280</name>
</gene>
<dbReference type="SUPFAM" id="SSF53335">
    <property type="entry name" value="S-adenosyl-L-methionine-dependent methyltransferases"/>
    <property type="match status" value="1"/>
</dbReference>
<dbReference type="EMBL" id="JABMOJ010000013">
    <property type="protein sequence ID" value="NQV63772.1"/>
    <property type="molecule type" value="Genomic_DNA"/>
</dbReference>
<dbReference type="Gene3D" id="3.40.50.150">
    <property type="entry name" value="Vaccinia Virus protein VP39"/>
    <property type="match status" value="1"/>
</dbReference>
<keyword evidence="6 7" id="KW-0694">RNA-binding</keyword>
<dbReference type="InterPro" id="IPR011530">
    <property type="entry name" value="rRNA_adenine_dimethylase"/>
</dbReference>
<feature type="binding site" evidence="7 8">
    <location>
        <position position="14"/>
    </location>
    <ligand>
        <name>S-adenosyl-L-methionine</name>
        <dbReference type="ChEBI" id="CHEBI:59789"/>
    </ligand>
</feature>
<dbReference type="Proteomes" id="UP000754644">
    <property type="component" value="Unassembled WGS sequence"/>
</dbReference>
<feature type="binding site" evidence="7 8">
    <location>
        <position position="39"/>
    </location>
    <ligand>
        <name>S-adenosyl-L-methionine</name>
        <dbReference type="ChEBI" id="CHEBI:59789"/>
    </ligand>
</feature>
<dbReference type="FunFam" id="1.10.8.100:FF:000001">
    <property type="entry name" value="Ribosomal RNA small subunit methyltransferase A"/>
    <property type="match status" value="1"/>
</dbReference>
<dbReference type="PANTHER" id="PTHR11727">
    <property type="entry name" value="DIMETHYLADENOSINE TRANSFERASE"/>
    <property type="match status" value="1"/>
</dbReference>
<dbReference type="AlphaFoldDB" id="A0A972VWD5"/>
<dbReference type="SMART" id="SM00650">
    <property type="entry name" value="rADc"/>
    <property type="match status" value="1"/>
</dbReference>
<dbReference type="GO" id="GO:0005829">
    <property type="term" value="C:cytosol"/>
    <property type="evidence" value="ECO:0007669"/>
    <property type="project" value="TreeGrafter"/>
</dbReference>